<dbReference type="PROSITE" id="PS51782">
    <property type="entry name" value="LYSM"/>
    <property type="match status" value="3"/>
</dbReference>
<feature type="domain" description="LysM" evidence="1">
    <location>
        <begin position="120"/>
        <end position="167"/>
    </location>
</feature>
<accession>A0A8J8KAP4</accession>
<dbReference type="Gene3D" id="3.10.350.10">
    <property type="entry name" value="LysM domain"/>
    <property type="match status" value="3"/>
</dbReference>
<proteinExistence type="predicted"/>
<dbReference type="Pfam" id="PF01476">
    <property type="entry name" value="LysM"/>
    <property type="match status" value="3"/>
</dbReference>
<gene>
    <name evidence="2" type="ORF">HR057_03415</name>
</gene>
<dbReference type="SUPFAM" id="SSF54106">
    <property type="entry name" value="LysM domain"/>
    <property type="match status" value="3"/>
</dbReference>
<protein>
    <submittedName>
        <fullName evidence="2">LysM peptidoglycan-binding domain-containing protein</fullName>
    </submittedName>
</protein>
<dbReference type="CDD" id="cd00118">
    <property type="entry name" value="LysM"/>
    <property type="match status" value="3"/>
</dbReference>
<dbReference type="EMBL" id="JABTTE010000003">
    <property type="protein sequence ID" value="NSL50812.1"/>
    <property type="molecule type" value="Genomic_DNA"/>
</dbReference>
<evidence type="ECO:0000259" key="1">
    <source>
        <dbReference type="PROSITE" id="PS51782"/>
    </source>
</evidence>
<dbReference type="Proteomes" id="UP000625804">
    <property type="component" value="Unassembled WGS sequence"/>
</dbReference>
<dbReference type="PANTHER" id="PTHR33734">
    <property type="entry name" value="LYSM DOMAIN-CONTAINING GPI-ANCHORED PROTEIN 2"/>
    <property type="match status" value="1"/>
</dbReference>
<reference evidence="2" key="1">
    <citation type="submission" date="2020-06" db="EMBL/GenBank/DDBJ databases">
        <title>A novel thermopfilic bacterium from Erzurum, Turkey.</title>
        <authorList>
            <person name="Adiguzel A."/>
            <person name="Ay H."/>
            <person name="Baltaci M.O."/>
        </authorList>
    </citation>
    <scope>NUCLEOTIDE SEQUENCE</scope>
    <source>
        <strain evidence="2">P2</strain>
    </source>
</reference>
<dbReference type="InterPro" id="IPR036779">
    <property type="entry name" value="LysM_dom_sf"/>
</dbReference>
<evidence type="ECO:0000313" key="3">
    <source>
        <dbReference type="Proteomes" id="UP000625804"/>
    </source>
</evidence>
<dbReference type="PANTHER" id="PTHR33734:SF22">
    <property type="entry name" value="MEMBRANE-BOUND LYTIC MUREIN TRANSGLYCOSYLASE D"/>
    <property type="match status" value="1"/>
</dbReference>
<evidence type="ECO:0000313" key="2">
    <source>
        <dbReference type="EMBL" id="NSL50812.1"/>
    </source>
</evidence>
<sequence>MENGVIRVPIVFNEASIYTVRPGDTVYSIAQRLQSNVDAILRVNHLYPPVTDPGLIYPGNVLIVPRQRNINLVTYIVKMNDTIWDIAYRFSTTMDLVAGINNIENPNMIFTGQTLRIPVMIYEIQMGDTLNRIARRFGTTVSSIVRANEGRPAFQPDFIWPGDYLIVPLPTSRNIVVWSPYPATRLVNRQRIVGQARVFEANVLHQVRDANGVVVSNERFTTADIGAPAYGNFSSIVPFDRNPTTRTGELWVYSRSAKDGSIQDLVSVPIFFW</sequence>
<dbReference type="Pfam" id="PF10648">
    <property type="entry name" value="Gmad2"/>
    <property type="match status" value="1"/>
</dbReference>
<name>A0A8J8KAP4_9BACI</name>
<dbReference type="InterPro" id="IPR018392">
    <property type="entry name" value="LysM"/>
</dbReference>
<keyword evidence="3" id="KW-1185">Reference proteome</keyword>
<organism evidence="2 3">
    <name type="scientific">Calidifontibacillus erzurumensis</name>
    <dbReference type="NCBI Taxonomy" id="2741433"/>
    <lineage>
        <taxon>Bacteria</taxon>
        <taxon>Bacillati</taxon>
        <taxon>Bacillota</taxon>
        <taxon>Bacilli</taxon>
        <taxon>Bacillales</taxon>
        <taxon>Bacillaceae</taxon>
        <taxon>Calidifontibacillus/Schinkia group</taxon>
        <taxon>Calidifontibacillus</taxon>
    </lineage>
</organism>
<dbReference type="InterPro" id="IPR018911">
    <property type="entry name" value="Gmad2_Ig-like_dom"/>
</dbReference>
<comment type="caution">
    <text evidence="2">The sequence shown here is derived from an EMBL/GenBank/DDBJ whole genome shotgun (WGS) entry which is preliminary data.</text>
</comment>
<dbReference type="SMART" id="SM00257">
    <property type="entry name" value="LysM"/>
    <property type="match status" value="3"/>
</dbReference>
<dbReference type="AlphaFoldDB" id="A0A8J8KAP4"/>
<feature type="domain" description="LysM" evidence="1">
    <location>
        <begin position="73"/>
        <end position="117"/>
    </location>
</feature>
<feature type="domain" description="LysM" evidence="1">
    <location>
        <begin position="16"/>
        <end position="64"/>
    </location>
</feature>